<evidence type="ECO:0000313" key="2">
    <source>
        <dbReference type="Proteomes" id="UP000005239"/>
    </source>
</evidence>
<proteinExistence type="predicted"/>
<accession>A0A2A6B6F4</accession>
<dbReference type="Proteomes" id="UP000005239">
    <property type="component" value="Unassembled WGS sequence"/>
</dbReference>
<dbReference type="AlphaFoldDB" id="A0A2A6B6F4"/>
<organism evidence="1 2">
    <name type="scientific">Pristionchus pacificus</name>
    <name type="common">Parasitic nematode worm</name>
    <dbReference type="NCBI Taxonomy" id="54126"/>
    <lineage>
        <taxon>Eukaryota</taxon>
        <taxon>Metazoa</taxon>
        <taxon>Ecdysozoa</taxon>
        <taxon>Nematoda</taxon>
        <taxon>Chromadorea</taxon>
        <taxon>Rhabditida</taxon>
        <taxon>Rhabditina</taxon>
        <taxon>Diplogasteromorpha</taxon>
        <taxon>Diplogasteroidea</taxon>
        <taxon>Neodiplogasteridae</taxon>
        <taxon>Pristionchus</taxon>
    </lineage>
</organism>
<reference evidence="1" key="2">
    <citation type="submission" date="2022-06" db="UniProtKB">
        <authorList>
            <consortium name="EnsemblMetazoa"/>
        </authorList>
    </citation>
    <scope>IDENTIFICATION</scope>
    <source>
        <strain evidence="1">PS312</strain>
    </source>
</reference>
<sequence length="79" mass="9260">MDNPQLDFDVDRSEIIDFLDFHGVRELKMEADDGDVPKFNILRKNPQVGIKHFPQVAIKLDSNLWELLDSKLIHQRCIQ</sequence>
<reference evidence="2" key="1">
    <citation type="journal article" date="2008" name="Nat. Genet.">
        <title>The Pristionchus pacificus genome provides a unique perspective on nematode lifestyle and parasitism.</title>
        <authorList>
            <person name="Dieterich C."/>
            <person name="Clifton S.W."/>
            <person name="Schuster L.N."/>
            <person name="Chinwalla A."/>
            <person name="Delehaunty K."/>
            <person name="Dinkelacker I."/>
            <person name="Fulton L."/>
            <person name="Fulton R."/>
            <person name="Godfrey J."/>
            <person name="Minx P."/>
            <person name="Mitreva M."/>
            <person name="Roeseler W."/>
            <person name="Tian H."/>
            <person name="Witte H."/>
            <person name="Yang S.P."/>
            <person name="Wilson R.K."/>
            <person name="Sommer R.J."/>
        </authorList>
    </citation>
    <scope>NUCLEOTIDE SEQUENCE [LARGE SCALE GENOMIC DNA]</scope>
    <source>
        <strain evidence="2">PS312</strain>
    </source>
</reference>
<accession>A0A8R1UPE4</accession>
<dbReference type="EnsemblMetazoa" id="PPA35289.1">
    <property type="protein sequence ID" value="PPA35289.1"/>
    <property type="gene ID" value="WBGene00273658"/>
</dbReference>
<gene>
    <name evidence="1" type="primary">WBGene00273658</name>
</gene>
<keyword evidence="2" id="KW-1185">Reference proteome</keyword>
<evidence type="ECO:0000313" key="1">
    <source>
        <dbReference type="EnsemblMetazoa" id="PPA35289.1"/>
    </source>
</evidence>
<protein>
    <submittedName>
        <fullName evidence="1">Uncharacterized protein</fullName>
    </submittedName>
</protein>
<name>A0A2A6B6F4_PRIPA</name>